<dbReference type="EMBL" id="JAVTTO010000003">
    <property type="protein sequence ID" value="MDT7832236.1"/>
    <property type="molecule type" value="Genomic_DNA"/>
</dbReference>
<feature type="transmembrane region" description="Helical" evidence="4">
    <location>
        <begin position="79"/>
        <end position="100"/>
    </location>
</feature>
<reference evidence="6 7" key="1">
    <citation type="submission" date="2023-09" db="EMBL/GenBank/DDBJ databases">
        <title>Novel taxa isolated from Blanes Bay.</title>
        <authorList>
            <person name="Rey-Velasco X."/>
            <person name="Lucena T."/>
        </authorList>
    </citation>
    <scope>NUCLEOTIDE SEQUENCE [LARGE SCALE GENOMIC DNA]</scope>
    <source>
        <strain evidence="6 7">S356</strain>
    </source>
</reference>
<keyword evidence="7" id="KW-1185">Reference proteome</keyword>
<evidence type="ECO:0000256" key="1">
    <source>
        <dbReference type="ARBA" id="ARBA00023015"/>
    </source>
</evidence>
<keyword evidence="4" id="KW-0472">Membrane</keyword>
<evidence type="ECO:0000259" key="5">
    <source>
        <dbReference type="PROSITE" id="PS01124"/>
    </source>
</evidence>
<sequence>MNINNTIAEDGKIISGQDLKTEAIYSAYLGNDKKAIELAEKYIKSVHDISILSHDSFLEIKDTEGYKRLANAYLPKTNIWLLFFFACGLIGVFLSVVINLRRKGDLVGNILISSFVLFHSLFMIHLCIHLSRNNFSLPHTLYFSTSFSFLYGPLLYFYFKRISEKYRFRWVDALHLIPSVLLFLYLLPIYLLPADGKVHLMFNRNEILYDTLRGIVILKYISLTAYAYFVYKQYRKIMRKKKKPHFQILNWQRNMMILNMFYVFFYIVYGIALLRIVTSNNLFIYPQTFSMSVIILYVGYIAYVQPKVFSKKFLFQETKKDFKYKKSGLTESYSEELKEQLLQLLDQEKVYKQSNISLEKLATRLGTTRHNISQVINEHFGMNFFHLINKYRIAEAVEILKSDYNNNLNIIDVAYDVGFNNKVTFNKAFKAETNMTPSSFLRERDAFGFSS</sequence>
<feature type="transmembrane region" description="Helical" evidence="4">
    <location>
        <begin position="255"/>
        <end position="277"/>
    </location>
</feature>
<protein>
    <submittedName>
        <fullName evidence="6">Helix-turn-helix domain-containing protein</fullName>
    </submittedName>
</protein>
<keyword evidence="3" id="KW-0804">Transcription</keyword>
<keyword evidence="4" id="KW-0812">Transmembrane</keyword>
<dbReference type="PANTHER" id="PTHR43280:SF29">
    <property type="entry name" value="ARAC-FAMILY TRANSCRIPTIONAL REGULATOR"/>
    <property type="match status" value="1"/>
</dbReference>
<name>A0ABU3LES0_9FLAO</name>
<dbReference type="RefSeq" id="WP_349241496.1">
    <property type="nucleotide sequence ID" value="NZ_JAVTTO010000003.1"/>
</dbReference>
<proteinExistence type="predicted"/>
<evidence type="ECO:0000256" key="2">
    <source>
        <dbReference type="ARBA" id="ARBA00023125"/>
    </source>
</evidence>
<dbReference type="Proteomes" id="UP001257277">
    <property type="component" value="Unassembled WGS sequence"/>
</dbReference>
<feature type="transmembrane region" description="Helical" evidence="4">
    <location>
        <begin position="140"/>
        <end position="159"/>
    </location>
</feature>
<feature type="transmembrane region" description="Helical" evidence="4">
    <location>
        <begin position="107"/>
        <end position="128"/>
    </location>
</feature>
<evidence type="ECO:0000313" key="7">
    <source>
        <dbReference type="Proteomes" id="UP001257277"/>
    </source>
</evidence>
<dbReference type="Pfam" id="PF12833">
    <property type="entry name" value="HTH_18"/>
    <property type="match status" value="1"/>
</dbReference>
<evidence type="ECO:0000256" key="3">
    <source>
        <dbReference type="ARBA" id="ARBA00023163"/>
    </source>
</evidence>
<accession>A0ABU3LES0</accession>
<gene>
    <name evidence="6" type="ORF">RQM59_07580</name>
</gene>
<evidence type="ECO:0000256" key="4">
    <source>
        <dbReference type="SAM" id="Phobius"/>
    </source>
</evidence>
<keyword evidence="1" id="KW-0805">Transcription regulation</keyword>
<organism evidence="6 7">
    <name type="scientific">Asprobacillus argus</name>
    <dbReference type="NCBI Taxonomy" id="3076534"/>
    <lineage>
        <taxon>Bacteria</taxon>
        <taxon>Pseudomonadati</taxon>
        <taxon>Bacteroidota</taxon>
        <taxon>Flavobacteriia</taxon>
        <taxon>Flavobacteriales</taxon>
        <taxon>Flavobacteriaceae</taxon>
        <taxon>Asprobacillus</taxon>
    </lineage>
</organism>
<evidence type="ECO:0000313" key="6">
    <source>
        <dbReference type="EMBL" id="MDT7832236.1"/>
    </source>
</evidence>
<dbReference type="SUPFAM" id="SSF46689">
    <property type="entry name" value="Homeodomain-like"/>
    <property type="match status" value="1"/>
</dbReference>
<feature type="transmembrane region" description="Helical" evidence="4">
    <location>
        <begin position="171"/>
        <end position="192"/>
    </location>
</feature>
<dbReference type="InterPro" id="IPR009057">
    <property type="entry name" value="Homeodomain-like_sf"/>
</dbReference>
<dbReference type="Gene3D" id="1.10.10.60">
    <property type="entry name" value="Homeodomain-like"/>
    <property type="match status" value="2"/>
</dbReference>
<dbReference type="InterPro" id="IPR018060">
    <property type="entry name" value="HTH_AraC"/>
</dbReference>
<keyword evidence="2" id="KW-0238">DNA-binding</keyword>
<feature type="transmembrane region" description="Helical" evidence="4">
    <location>
        <begin position="212"/>
        <end position="234"/>
    </location>
</feature>
<comment type="caution">
    <text evidence="6">The sequence shown here is derived from an EMBL/GenBank/DDBJ whole genome shotgun (WGS) entry which is preliminary data.</text>
</comment>
<dbReference type="PROSITE" id="PS00041">
    <property type="entry name" value="HTH_ARAC_FAMILY_1"/>
    <property type="match status" value="1"/>
</dbReference>
<dbReference type="InterPro" id="IPR018062">
    <property type="entry name" value="HTH_AraC-typ_CS"/>
</dbReference>
<feature type="domain" description="HTH araC/xylS-type" evidence="5">
    <location>
        <begin position="339"/>
        <end position="443"/>
    </location>
</feature>
<dbReference type="PANTHER" id="PTHR43280">
    <property type="entry name" value="ARAC-FAMILY TRANSCRIPTIONAL REGULATOR"/>
    <property type="match status" value="1"/>
</dbReference>
<dbReference type="SMART" id="SM00342">
    <property type="entry name" value="HTH_ARAC"/>
    <property type="match status" value="1"/>
</dbReference>
<dbReference type="PROSITE" id="PS01124">
    <property type="entry name" value="HTH_ARAC_FAMILY_2"/>
    <property type="match status" value="1"/>
</dbReference>
<feature type="transmembrane region" description="Helical" evidence="4">
    <location>
        <begin position="283"/>
        <end position="303"/>
    </location>
</feature>
<keyword evidence="4" id="KW-1133">Transmembrane helix</keyword>